<name>A0A450T9Y7_9GAMM</name>
<evidence type="ECO:0000256" key="1">
    <source>
        <dbReference type="SAM" id="Phobius"/>
    </source>
</evidence>
<keyword evidence="1" id="KW-0812">Transmembrane</keyword>
<accession>A0A450T9Y7</accession>
<protein>
    <submittedName>
        <fullName evidence="4">Predicted secreted protein</fullName>
    </submittedName>
</protein>
<feature type="transmembrane region" description="Helical" evidence="1">
    <location>
        <begin position="12"/>
        <end position="33"/>
    </location>
</feature>
<dbReference type="Pfam" id="PF13501">
    <property type="entry name" value="SoxY"/>
    <property type="match status" value="1"/>
</dbReference>
<dbReference type="InterPro" id="IPR006311">
    <property type="entry name" value="TAT_signal"/>
</dbReference>
<keyword evidence="1" id="KW-1133">Transmembrane helix</keyword>
<gene>
    <name evidence="3" type="ORF">BECKFM1743A_GA0114220_100857</name>
    <name evidence="5" type="ORF">BECKFM1743B_GA0114221_103531</name>
    <name evidence="4" type="ORF">BECKFM1743C_GA0114222_103461</name>
</gene>
<evidence type="ECO:0000313" key="3">
    <source>
        <dbReference type="EMBL" id="VFJ50565.1"/>
    </source>
</evidence>
<dbReference type="EMBL" id="CAADFA010000346">
    <property type="protein sequence ID" value="VFJ63501.1"/>
    <property type="molecule type" value="Genomic_DNA"/>
</dbReference>
<proteinExistence type="predicted"/>
<reference evidence="4" key="1">
    <citation type="submission" date="2019-02" db="EMBL/GenBank/DDBJ databases">
        <authorList>
            <person name="Gruber-Vodicka R. H."/>
            <person name="Seah K. B. B."/>
        </authorList>
    </citation>
    <scope>NUCLEOTIDE SEQUENCE</scope>
    <source>
        <strain evidence="3">BECK_BZ163</strain>
        <strain evidence="5">BECK_BZ164</strain>
        <strain evidence="4">BECK_BZ165</strain>
    </source>
</reference>
<organism evidence="4">
    <name type="scientific">Candidatus Kentrum sp. FM</name>
    <dbReference type="NCBI Taxonomy" id="2126340"/>
    <lineage>
        <taxon>Bacteria</taxon>
        <taxon>Pseudomonadati</taxon>
        <taxon>Pseudomonadota</taxon>
        <taxon>Gammaproteobacteria</taxon>
        <taxon>Candidatus Kentrum</taxon>
    </lineage>
</organism>
<sequence>MIDQKRRTVLKTTLAGGILAGVAGSGLLAPNWLLGAWSEDAFLAETLQEALDALYGNGEGAQISLENTETDAIGFEDTKEKPTNSRFVPITVSSTVSDTQSISIFIEKNPRPLVARFQFEANAIPTVHVRAKMRESSRVIAVIEDSTGKLHSSAMKITVTESGCAA</sequence>
<dbReference type="Gene3D" id="2.60.40.2470">
    <property type="entry name" value="SoxY domain"/>
    <property type="match status" value="1"/>
</dbReference>
<dbReference type="InterPro" id="IPR038162">
    <property type="entry name" value="SoxY_sf"/>
</dbReference>
<dbReference type="EMBL" id="CAADEZ010000085">
    <property type="protein sequence ID" value="VFJ50565.1"/>
    <property type="molecule type" value="Genomic_DNA"/>
</dbReference>
<dbReference type="EMBL" id="CAADFL010000353">
    <property type="protein sequence ID" value="VFK15076.1"/>
    <property type="molecule type" value="Genomic_DNA"/>
</dbReference>
<keyword evidence="1" id="KW-0472">Membrane</keyword>
<dbReference type="AlphaFoldDB" id="A0A450T9Y7"/>
<evidence type="ECO:0000259" key="2">
    <source>
        <dbReference type="Pfam" id="PF13501"/>
    </source>
</evidence>
<dbReference type="InterPro" id="IPR032711">
    <property type="entry name" value="SoxY"/>
</dbReference>
<evidence type="ECO:0000313" key="4">
    <source>
        <dbReference type="EMBL" id="VFJ63501.1"/>
    </source>
</evidence>
<feature type="domain" description="Ig-like SoxY" evidence="2">
    <location>
        <begin position="81"/>
        <end position="164"/>
    </location>
</feature>
<dbReference type="PROSITE" id="PS51318">
    <property type="entry name" value="TAT"/>
    <property type="match status" value="1"/>
</dbReference>
<evidence type="ECO:0000313" key="5">
    <source>
        <dbReference type="EMBL" id="VFK15076.1"/>
    </source>
</evidence>